<comment type="subunit">
    <text evidence="16">Interacts with RAI1; the interaction is direct, stabilizes RAT1 protein structure and may stimulate its exoribonuclease activity. The interaction also stimulates RAI1 pyrophosphohydrolase activity, probably by recruiting it to mRNA substrates.</text>
</comment>
<dbReference type="EMBL" id="MU856920">
    <property type="protein sequence ID" value="KAK4154139.1"/>
    <property type="molecule type" value="Genomic_DNA"/>
</dbReference>
<dbReference type="Gene3D" id="3.40.525.10">
    <property type="entry name" value="CRAL-TRIO lipid binding domain"/>
    <property type="match status" value="1"/>
</dbReference>
<reference evidence="21" key="1">
    <citation type="journal article" date="2023" name="Mol. Phylogenet. Evol.">
        <title>Genome-scale phylogeny and comparative genomics of the fungal order Sordariales.</title>
        <authorList>
            <person name="Hensen N."/>
            <person name="Bonometti L."/>
            <person name="Westerberg I."/>
            <person name="Brannstrom I.O."/>
            <person name="Guillou S."/>
            <person name="Cros-Aarteil S."/>
            <person name="Calhoun S."/>
            <person name="Haridas S."/>
            <person name="Kuo A."/>
            <person name="Mondo S."/>
            <person name="Pangilinan J."/>
            <person name="Riley R."/>
            <person name="LaButti K."/>
            <person name="Andreopoulos B."/>
            <person name="Lipzen A."/>
            <person name="Chen C."/>
            <person name="Yan M."/>
            <person name="Daum C."/>
            <person name="Ng V."/>
            <person name="Clum A."/>
            <person name="Steindorff A."/>
            <person name="Ohm R.A."/>
            <person name="Martin F."/>
            <person name="Silar P."/>
            <person name="Natvig D.O."/>
            <person name="Lalanne C."/>
            <person name="Gautier V."/>
            <person name="Ament-Velasquez S.L."/>
            <person name="Kruys A."/>
            <person name="Hutchinson M.I."/>
            <person name="Powell A.J."/>
            <person name="Barry K."/>
            <person name="Miller A.N."/>
            <person name="Grigoriev I.V."/>
            <person name="Debuchy R."/>
            <person name="Gladieux P."/>
            <person name="Hiltunen Thoren M."/>
            <person name="Johannesson H."/>
        </authorList>
    </citation>
    <scope>NUCLEOTIDE SEQUENCE</scope>
    <source>
        <strain evidence="21">CBS 538.74</strain>
    </source>
</reference>
<dbReference type="Pfam" id="PF00616">
    <property type="entry name" value="RasGAP"/>
    <property type="match status" value="1"/>
</dbReference>
<keyword evidence="9" id="KW-0378">Hydrolase</keyword>
<evidence type="ECO:0000256" key="6">
    <source>
        <dbReference type="ARBA" id="ARBA00022552"/>
    </source>
</evidence>
<dbReference type="CDD" id="cd05392">
    <property type="entry name" value="RasGAP_Neurofibromin_like"/>
    <property type="match status" value="1"/>
</dbReference>
<dbReference type="FunFam" id="3.40.50.12390:FF:000005">
    <property type="entry name" value="5'-3' exoribonuclease 2"/>
    <property type="match status" value="1"/>
</dbReference>
<dbReference type="Pfam" id="PF17846">
    <property type="entry name" value="XRN_M"/>
    <property type="match status" value="1"/>
</dbReference>
<feature type="region of interest" description="Disordered" evidence="18">
    <location>
        <begin position="420"/>
        <end position="465"/>
    </location>
</feature>
<evidence type="ECO:0000256" key="9">
    <source>
        <dbReference type="ARBA" id="ARBA00022801"/>
    </source>
</evidence>
<dbReference type="PANTHER" id="PTHR12341">
    <property type="entry name" value="5'-&gt;3' EXORIBONUCLEASE"/>
    <property type="match status" value="1"/>
</dbReference>
<organism evidence="21 22">
    <name type="scientific">Chaetomidium leptoderma</name>
    <dbReference type="NCBI Taxonomy" id="669021"/>
    <lineage>
        <taxon>Eukaryota</taxon>
        <taxon>Fungi</taxon>
        <taxon>Dikarya</taxon>
        <taxon>Ascomycota</taxon>
        <taxon>Pezizomycotina</taxon>
        <taxon>Sordariomycetes</taxon>
        <taxon>Sordariomycetidae</taxon>
        <taxon>Sordariales</taxon>
        <taxon>Chaetomiaceae</taxon>
        <taxon>Chaetomidium</taxon>
    </lineage>
</organism>
<keyword evidence="13" id="KW-0804">Transcription</keyword>
<feature type="domain" description="Ras-GAP" evidence="19">
    <location>
        <begin position="2243"/>
        <end position="2436"/>
    </location>
</feature>
<dbReference type="SUPFAM" id="SSF48350">
    <property type="entry name" value="GTPase activation domain, GAP"/>
    <property type="match status" value="1"/>
</dbReference>
<feature type="region of interest" description="Disordered" evidence="18">
    <location>
        <begin position="112"/>
        <end position="132"/>
    </location>
</feature>
<dbReference type="GO" id="GO:0000956">
    <property type="term" value="P:nuclear-transcribed mRNA catabolic process"/>
    <property type="evidence" value="ECO:0007669"/>
    <property type="project" value="TreeGrafter"/>
</dbReference>
<evidence type="ECO:0000256" key="12">
    <source>
        <dbReference type="ARBA" id="ARBA00023054"/>
    </source>
</evidence>
<dbReference type="InterPro" id="IPR041412">
    <property type="entry name" value="Xrn1_helical"/>
</dbReference>
<keyword evidence="17" id="KW-0863">Zinc-finger</keyword>
<dbReference type="SUPFAM" id="SSF48371">
    <property type="entry name" value="ARM repeat"/>
    <property type="match status" value="1"/>
</dbReference>
<feature type="region of interest" description="Disordered" evidence="18">
    <location>
        <begin position="915"/>
        <end position="1022"/>
    </location>
</feature>
<dbReference type="Proteomes" id="UP001302745">
    <property type="component" value="Unassembled WGS sequence"/>
</dbReference>
<dbReference type="InterPro" id="IPR001936">
    <property type="entry name" value="RasGAP_dom"/>
</dbReference>
<dbReference type="Pfam" id="PF21877">
    <property type="entry name" value="PH_NF1"/>
    <property type="match status" value="1"/>
</dbReference>
<proteinExistence type="inferred from homology"/>
<evidence type="ECO:0000313" key="21">
    <source>
        <dbReference type="EMBL" id="KAK4154139.1"/>
    </source>
</evidence>
<feature type="compositionally biased region" description="Polar residues" evidence="18">
    <location>
        <begin position="562"/>
        <end position="580"/>
    </location>
</feature>
<evidence type="ECO:0000256" key="2">
    <source>
        <dbReference type="ARBA" id="ARBA00006994"/>
    </source>
</evidence>
<evidence type="ECO:0000256" key="7">
    <source>
        <dbReference type="ARBA" id="ARBA00022664"/>
    </source>
</evidence>
<dbReference type="PROSITE" id="PS50018">
    <property type="entry name" value="RAS_GTPASE_ACTIV_2"/>
    <property type="match status" value="1"/>
</dbReference>
<feature type="compositionally biased region" description="Gly residues" evidence="18">
    <location>
        <begin position="966"/>
        <end position="978"/>
    </location>
</feature>
<keyword evidence="8" id="KW-0540">Nuclease</keyword>
<keyword evidence="14" id="KW-0539">Nucleus</keyword>
<dbReference type="InterPro" id="IPR004859">
    <property type="entry name" value="Xrn1_N"/>
</dbReference>
<dbReference type="GO" id="GO:0005096">
    <property type="term" value="F:GTPase activator activity"/>
    <property type="evidence" value="ECO:0007669"/>
    <property type="project" value="UniProtKB-KW"/>
</dbReference>
<keyword evidence="7" id="KW-0507">mRNA processing</keyword>
<dbReference type="GO" id="GO:0005634">
    <property type="term" value="C:nucleus"/>
    <property type="evidence" value="ECO:0007669"/>
    <property type="project" value="UniProtKB-SubCell"/>
</dbReference>
<dbReference type="InterPro" id="IPR023152">
    <property type="entry name" value="RasGAP_CS"/>
</dbReference>
<dbReference type="FunFam" id="3.40.50.12390:FF:000003">
    <property type="entry name" value="5'-3' exoribonuclease"/>
    <property type="match status" value="1"/>
</dbReference>
<keyword evidence="11" id="KW-0805">Transcription regulation</keyword>
<evidence type="ECO:0000259" key="19">
    <source>
        <dbReference type="PROSITE" id="PS50018"/>
    </source>
</evidence>
<comment type="caution">
    <text evidence="21">The sequence shown here is derived from an EMBL/GenBank/DDBJ whole genome shotgun (WGS) entry which is preliminary data.</text>
</comment>
<feature type="region of interest" description="Disordered" evidence="18">
    <location>
        <begin position="868"/>
        <end position="888"/>
    </location>
</feature>
<dbReference type="Pfam" id="PF03159">
    <property type="entry name" value="XRN_N"/>
    <property type="match status" value="1"/>
</dbReference>
<feature type="compositionally biased region" description="Gly residues" evidence="18">
    <location>
        <begin position="915"/>
        <end position="924"/>
    </location>
</feature>
<sequence length="3634" mass="403378">MGIPAAFRWLSTKYPKIISPVVEENALVMEDGTVVPVDTTQPNPNGEEFDNLYLDMNGIVHPCSHPEDRPAPRDEEEMMIEVFKYTERVVNMVRPRKLLMIAVDGVAPRAKMNQQRSRRFRAAQDAKEKEADKQELIKMLRKEKGSNAKEEPVEEVVKKAFDSNSITPGTPFMDILAQSLRYWCSYKLNTDPAWAKMKVLISDATVPGEGEHKIMNFVRSQRNSPEHDPNTRHVIYGLDADLIMLGLATHEPHFRVLREDVFAQDSKVRMCKLCGQKGHDERNCRGEAKEKEGEFGEKDKALPLKPFIWLHVSVLREYLAIELNISNLPFRWDLERAIDDWVFMCFFVGNDFLPHLPALEIRENGIETLMAIWKDNLAVMGGYVTKDGHVDLDRAQYILSGLAKQEDSIFRRRKEVDDRREAGFKRRKLQQQGNGRGGAQNSPLSGRPRRGAPEANGPPPGMNLFPVASIPKPVITHDMVVNRRAVDQANVANKSAASVLKSQIQGLMAQPQDKPDGDKPDGDKPDGDKPKGDDEPMKEDNPAQTPPSALGKRKAELIEDASSATDATSGTETPIPSSEEGSGDTVRLWEEGYADRYYEQKFKVDAKDIAFRHKVARAYVEGLAWVLMYYFQGCPSWEWFYPYHYAPFAADFVDLSKMDIKFEKGRISRPFEQLMSVLPAASRHSIPEVFHDLMLLEDSPILDFYPEDFDIDLNGKKMSWQGIALLPFIEMPRLLAAMETKAHLLSADDQARNAPGDEVLLISDAHPDLYEDITTHFYSKKQGVPKFKLDPKRSDGLAGEVRKIEGYVPHGSLVYPLERNAMPDVDYDRSLSVSYDMPSSSHTHKSMLLRGLKMPTPALDRSDVEFVRNKGQRGGRSYGGAPLRNSYGGDRGYGNGYGGGGGNNYGSGGNGYGGGGNSYGGGGHQQQQQQQQQQQYASAPQGYPPPPGFPGFGIGVPPPPPSAHHSGGGYNQGHGNQGYGQNHRNDYYAPGTQSHGGGYQGGRGPRSVSPPPCRNSQSGKRAPVVEASANLNPTSSSSLAEPPCPVPFPKILSHLGLPPTARRRTGFPRLPGGQAHHESAWSPLSLRGSWMLTDLSQDDIVSITRATLVKISAPSISLILDALLSLLEELIRPYKSLLSHPPHVLLSELYVLELIADCCASNWYRLKGSTDRSSSSPRAAFYPPEPLSDVQLSRVFEVIKVLFEPIPDGYTLPAKAILDDSSAKSITTPPPEEPTRTPLSTSSSEPPETRNLLQSHAGAIEAHIKLIMEYVTASSWPTAFEFFRNIMYSARNNTPAQSAPLPNSAAAEEERAALVMMRLISFFWVDSQKLGLVVQEFCSSFLHFRKSFQNTIAIVMPQIITRWLDRYPVEFVQLHSVHSPRRRENAPDTLFDMTLTIGDNGRRKALLYPMQMTLLFLQPDVFQVASNMRDFKGAGIAKKVQFLDGLRKALRSRNEQAEYCLVLLLRAARHFDAENDSALMSYAMDVQDEVRDAVFRRIVPGAEVVMYEQDIMTAAFVSLTHLNFEHSVESLAVTCLSPSAPHNFKIAVIQACAHFARLGNSQKYQPLFALASAFVQAQLQTAQRRAVESGPSISMVCNILNFLDASPMTLFEGPPVARNDRDPFYEENLGALISCIIAADESVRRLATGVAKRLFAKESVLSNLRASKGLGSKAFKTKFWRLTSLILISICDRARLPCTADGLRSINGYLESRLILLTSIPELGHTSDDIIERTAASSKLETLFLVSLCSADMGACQMVTSCIGTFLEECRLIDTAPATAKSSLTLLRNGEIFGEISSRDFRFTGLVAFQKRMRALLRRMQYPSAGILDAWESVFDRWLHLSKDISQAGGAEAVTERMVAEWRNYSGFLASLGGICTAEQATNIEEPAISGLRWIDRLSSGSHEEPLLTRYLRLSIQLLACANVRVRETMREVLSSEVPPSLFQPLFKALETELDVLFTGALEPSIKGQDNDIIFAEQSSSLLKALVERLDTPSDLGAASTLHLGALCLNFARFLDGVSDTPNSLRVKIKICQLVEAVTKRKEQLNLRDDVRIRNQLLEYIFSWIARPRSTRADSAPHAAGRQDEMTRVQRDLDKACLRALSTLTFRLPLQPGDGQTDVGMSELKSQMFHQYFNRFLSLLNIDPNGTDLGRASTSDLAITILSNLLSANIDVGLKHSLSIGYHENKDIRTAFVRVLYNILVQGTEFNNLSDAAVNEKYDKLLELLTSDPGLAAAMSAVCPSHEVDELTISLLNIFEARGSSFALLEALIKQEIEETENESELLRRTCVATKMLSIYAKWKGVGYLKATLQNVVERLMMTSKDLSLELDPTRVSSPEELQTNAEHLQIVARVFIENICGSSSSIPASFRKICSIISEAVMERFPEAKYTAVGAFIFLRFFCPAIVAPEVEGLVSTPPSKEMRRGLLLIAKVIQNLANNVLFGAKEPYMFPLIDFLTNNIYKVTTFLREISVPPTAMEQPDRGESFDFGSCVAMHRFLYEHWDHVRQRLVSKERRDFVRSPAESTRSRSPVLEPLRNLIMNLGPPPLAVTWNRPQISANSPPSYSRFQDFMLRNAFRSTESFLTARAVYDGGESKDGLSIICIILRNFDGESIDYDTLIYCYLKIASRLWHRPFGLLIDATCYNGQNEPKDELFHKLELLTPTELARQLTRIYIYNMNSASKKCFRRILRGSAKNETSVFSPANVEYHLIGSLQDLQAHFHLSQLHLPKETISVVTDTRYVFQPITRLSKSKGKIDVVIKVGSQFVQVTTTKKQDVPGFRLSTTVNDIFRLGDVDEAPTSIQTEDDSAFGLRADNGKIVMYFTSPKKADVLQAIRAAKAKYAKDTRTTKSFERLIRPQDVPGTLLNLALTNLATLDPVLRLSSYNLLAALCKAFKFNAASRLMSTRDISVPLEPSQFIIKISKSLAQTEPQLTADFLNEFFVGWDSFLEEQKPLSLAYMAPWIPGLRTCVLAGETDSDKGREKIAALFRKLIDVALADPALTFALEQSVWPVIYQDEVLLDIFLDEIIKAALGLGFEDEQTETLTSIASAIGTVTLRGKIISRLRKALNRSSLRPTKYLPDNAVWNELCVLLQFCLALSFDSGVQAQLYLPEIFHVVTMLANTGMPDVRVVVHRLLINSIHSACTSFTLDEDRLNKLRATLETLSDPKNDIFVNSVTFMRDGASISTTQEAGPTLAATENLATILFETCSVAAPSVDVANAWRSRWMSLVASTAFQNNPAIQPRAFTVMGCLAREEVDDDLLYQVLVALRNSVGRFGEESNSDMLVAIVTSLSKMMAKLPSASRYGVQLFWLAISLLRLVPSNLFNCTAQFLEAVLTNISTTGDMRGGGDTMVPYLLQGRNQLEEAALPLDEAYGVHFNSDNFHYAACACLVRGLTDSVTKTTALRVLSTFLEMTIPNKKSSNFLNPAAAAAAAGTTAAAAAAERDVDDLVASPYMALILARTASAAELREHLWAAGINVSSAGLSDPAGLRAEQDLARFKDKDLLLNTAIELVDFQYLEDAVQHRSLQWLNRIALARPGVVMHLCAPIIALLDDILLHCQASATLEAAHNLLQTLTSNPKFSSALLESSAGVLNEILEDMGFAGLWRSCSFNLAQEQQDRTCFGLTEKLIELIII</sequence>
<dbReference type="CDD" id="cd18673">
    <property type="entry name" value="PIN_XRN1-2-like"/>
    <property type="match status" value="1"/>
</dbReference>
<dbReference type="GO" id="GO:0006353">
    <property type="term" value="P:DNA-templated transcription termination"/>
    <property type="evidence" value="ECO:0007669"/>
    <property type="project" value="UniProtKB-KW"/>
</dbReference>
<evidence type="ECO:0000256" key="8">
    <source>
        <dbReference type="ARBA" id="ARBA00022722"/>
    </source>
</evidence>
<evidence type="ECO:0000256" key="16">
    <source>
        <dbReference type="ARBA" id="ARBA00046943"/>
    </source>
</evidence>
<dbReference type="GO" id="GO:0004534">
    <property type="term" value="F:5'-3' RNA exonuclease activity"/>
    <property type="evidence" value="ECO:0007669"/>
    <property type="project" value="TreeGrafter"/>
</dbReference>
<comment type="subcellular location">
    <subcellularLocation>
        <location evidence="1">Nucleus</location>
    </subcellularLocation>
</comment>
<comment type="similarity">
    <text evidence="2">Belongs to the 5'-3' exonuclease family. XRN2/RAT1 subfamily.</text>
</comment>
<keyword evidence="6" id="KW-0698">rRNA processing</keyword>
<evidence type="ECO:0000256" key="17">
    <source>
        <dbReference type="PROSITE-ProRule" id="PRU00047"/>
    </source>
</evidence>
<feature type="region of interest" description="Disordered" evidence="18">
    <location>
        <begin position="509"/>
        <end position="586"/>
    </location>
</feature>
<evidence type="ECO:0000256" key="11">
    <source>
        <dbReference type="ARBA" id="ARBA00023015"/>
    </source>
</evidence>
<dbReference type="PROSITE" id="PS50158">
    <property type="entry name" value="ZF_CCHC"/>
    <property type="match status" value="1"/>
</dbReference>
<evidence type="ECO:0000256" key="18">
    <source>
        <dbReference type="SAM" id="MobiDB-lite"/>
    </source>
</evidence>
<dbReference type="Pfam" id="PF13716">
    <property type="entry name" value="CRAL_TRIO_2"/>
    <property type="match status" value="1"/>
</dbReference>
<dbReference type="InterPro" id="IPR027073">
    <property type="entry name" value="5_3_exoribonuclease"/>
</dbReference>
<evidence type="ECO:0000313" key="22">
    <source>
        <dbReference type="Proteomes" id="UP001302745"/>
    </source>
</evidence>
<dbReference type="InterPro" id="IPR036865">
    <property type="entry name" value="CRAL-TRIO_dom_sf"/>
</dbReference>
<evidence type="ECO:0000256" key="13">
    <source>
        <dbReference type="ARBA" id="ARBA00023163"/>
    </source>
</evidence>
<keyword evidence="17" id="KW-0479">Metal-binding</keyword>
<dbReference type="InterPro" id="IPR001251">
    <property type="entry name" value="CRAL-TRIO_dom"/>
</dbReference>
<evidence type="ECO:0000256" key="3">
    <source>
        <dbReference type="ARBA" id="ARBA00013845"/>
    </source>
</evidence>
<dbReference type="GO" id="GO:0006397">
    <property type="term" value="P:mRNA processing"/>
    <property type="evidence" value="ECO:0007669"/>
    <property type="project" value="UniProtKB-KW"/>
</dbReference>
<keyword evidence="12" id="KW-0175">Coiled coil</keyword>
<evidence type="ECO:0000256" key="14">
    <source>
        <dbReference type="ARBA" id="ARBA00023242"/>
    </source>
</evidence>
<dbReference type="GO" id="GO:0003723">
    <property type="term" value="F:RNA binding"/>
    <property type="evidence" value="ECO:0007669"/>
    <property type="project" value="TreeGrafter"/>
</dbReference>
<dbReference type="Gene3D" id="1.25.40.1050">
    <property type="match status" value="1"/>
</dbReference>
<dbReference type="InterPro" id="IPR016024">
    <property type="entry name" value="ARM-type_fold"/>
</dbReference>
<keyword evidence="22" id="KW-1185">Reference proteome</keyword>
<evidence type="ECO:0000259" key="20">
    <source>
        <dbReference type="PROSITE" id="PS50158"/>
    </source>
</evidence>
<dbReference type="Gene3D" id="2.30.29.30">
    <property type="entry name" value="Pleckstrin-homology domain (PH domain)/Phosphotyrosine-binding domain (PTB)"/>
    <property type="match status" value="1"/>
</dbReference>
<dbReference type="GO" id="GO:0007165">
    <property type="term" value="P:signal transduction"/>
    <property type="evidence" value="ECO:0007669"/>
    <property type="project" value="UniProtKB-ARBA"/>
</dbReference>
<feature type="region of interest" description="Disordered" evidence="18">
    <location>
        <begin position="1221"/>
        <end position="1250"/>
    </location>
</feature>
<dbReference type="Gene3D" id="3.40.50.12390">
    <property type="match status" value="2"/>
</dbReference>
<keyword evidence="5" id="KW-0806">Transcription termination</keyword>
<keyword evidence="4" id="KW-0343">GTPase activation</keyword>
<protein>
    <recommendedName>
        <fullName evidence="3">5'-3' exoribonuclease 2</fullName>
    </recommendedName>
</protein>
<feature type="domain" description="CCHC-type" evidence="20">
    <location>
        <begin position="271"/>
        <end position="285"/>
    </location>
</feature>
<comment type="function">
    <text evidence="15">Possesses 5'-&gt;3' exoribonuclease activity. Required for the processing of nuclear mRNA and rRNA precursors. May promote the termination of transcription by RNA polymerase II. Essential for vegetative cell growth and chromosome segregation.</text>
</comment>
<dbReference type="InterPro" id="IPR011993">
    <property type="entry name" value="PH-like_dom_sf"/>
</dbReference>
<evidence type="ECO:0000256" key="10">
    <source>
        <dbReference type="ARBA" id="ARBA00022839"/>
    </source>
</evidence>
<dbReference type="InterPro" id="IPR008936">
    <property type="entry name" value="Rho_GTPase_activation_prot"/>
</dbReference>
<dbReference type="GO" id="GO:0008270">
    <property type="term" value="F:zinc ion binding"/>
    <property type="evidence" value="ECO:0007669"/>
    <property type="project" value="UniProtKB-KW"/>
</dbReference>
<dbReference type="PROSITE" id="PS00509">
    <property type="entry name" value="RAS_GTPASE_ACTIV_1"/>
    <property type="match status" value="1"/>
</dbReference>
<keyword evidence="10" id="KW-0269">Exonuclease</keyword>
<feature type="compositionally biased region" description="Basic and acidic residues" evidence="18">
    <location>
        <begin position="513"/>
        <end position="541"/>
    </location>
</feature>
<name>A0AAN6VMM7_9PEZI</name>
<reference evidence="21" key="2">
    <citation type="submission" date="2023-05" db="EMBL/GenBank/DDBJ databases">
        <authorList>
            <consortium name="Lawrence Berkeley National Laboratory"/>
            <person name="Steindorff A."/>
            <person name="Hensen N."/>
            <person name="Bonometti L."/>
            <person name="Westerberg I."/>
            <person name="Brannstrom I.O."/>
            <person name="Guillou S."/>
            <person name="Cros-Aarteil S."/>
            <person name="Calhoun S."/>
            <person name="Haridas S."/>
            <person name="Kuo A."/>
            <person name="Mondo S."/>
            <person name="Pangilinan J."/>
            <person name="Riley R."/>
            <person name="Labutti K."/>
            <person name="Andreopoulos B."/>
            <person name="Lipzen A."/>
            <person name="Chen C."/>
            <person name="Yanf M."/>
            <person name="Daum C."/>
            <person name="Ng V."/>
            <person name="Clum A."/>
            <person name="Ohm R."/>
            <person name="Martin F."/>
            <person name="Silar P."/>
            <person name="Natvig D."/>
            <person name="Lalanne C."/>
            <person name="Gautier V."/>
            <person name="Ament-Velasquez S.L."/>
            <person name="Kruys A."/>
            <person name="Hutchinson M.I."/>
            <person name="Powell A.J."/>
            <person name="Barry K."/>
            <person name="Miller A.N."/>
            <person name="Grigoriev I.V."/>
            <person name="Debuchy R."/>
            <person name="Gladieux P."/>
            <person name="Thoren M.H."/>
            <person name="Johannesson H."/>
        </authorList>
    </citation>
    <scope>NUCLEOTIDE SEQUENCE</scope>
    <source>
        <strain evidence="21">CBS 538.74</strain>
    </source>
</reference>
<dbReference type="SMART" id="SM00323">
    <property type="entry name" value="RasGAP"/>
    <property type="match status" value="1"/>
</dbReference>
<dbReference type="GO" id="GO:0006364">
    <property type="term" value="P:rRNA processing"/>
    <property type="evidence" value="ECO:0007669"/>
    <property type="project" value="UniProtKB-KW"/>
</dbReference>
<evidence type="ECO:0000256" key="4">
    <source>
        <dbReference type="ARBA" id="ARBA00022468"/>
    </source>
</evidence>
<dbReference type="InterPro" id="IPR001878">
    <property type="entry name" value="Znf_CCHC"/>
</dbReference>
<evidence type="ECO:0000256" key="5">
    <source>
        <dbReference type="ARBA" id="ARBA00022472"/>
    </source>
</evidence>
<evidence type="ECO:0000256" key="1">
    <source>
        <dbReference type="ARBA" id="ARBA00004123"/>
    </source>
</evidence>
<feature type="compositionally biased region" description="Basic and acidic residues" evidence="18">
    <location>
        <begin position="122"/>
        <end position="132"/>
    </location>
</feature>
<dbReference type="InterPro" id="IPR054071">
    <property type="entry name" value="PH_NF1"/>
</dbReference>
<feature type="compositionally biased region" description="Gly residues" evidence="18">
    <location>
        <begin position="994"/>
        <end position="1004"/>
    </location>
</feature>
<evidence type="ECO:0000256" key="15">
    <source>
        <dbReference type="ARBA" id="ARBA00046137"/>
    </source>
</evidence>
<dbReference type="Gene3D" id="1.10.506.10">
    <property type="entry name" value="GTPase Activation - p120gap, domain 1"/>
    <property type="match status" value="2"/>
</dbReference>
<accession>A0AAN6VMM7</accession>
<feature type="compositionally biased region" description="Low complexity" evidence="18">
    <location>
        <begin position="925"/>
        <end position="941"/>
    </location>
</feature>
<feature type="compositionally biased region" description="Low complexity" evidence="18">
    <location>
        <begin position="1236"/>
        <end position="1246"/>
    </location>
</feature>
<keyword evidence="17" id="KW-0862">Zinc</keyword>
<gene>
    <name evidence="21" type="ORF">C8A00DRAFT_43057</name>
</gene>
<dbReference type="PANTHER" id="PTHR12341:SF41">
    <property type="entry name" value="5'-3' EXORIBONUCLEASE 2"/>
    <property type="match status" value="1"/>
</dbReference>